<accession>A0A0A9FHQ9</accession>
<evidence type="ECO:0000313" key="1">
    <source>
        <dbReference type="EMBL" id="JAE07813.1"/>
    </source>
</evidence>
<name>A0A0A9FHQ9_ARUDO</name>
<protein>
    <submittedName>
        <fullName evidence="1">Uncharacterized protein</fullName>
    </submittedName>
</protein>
<dbReference type="EMBL" id="GBRH01190083">
    <property type="protein sequence ID" value="JAE07813.1"/>
    <property type="molecule type" value="Transcribed_RNA"/>
</dbReference>
<reference evidence="1" key="1">
    <citation type="submission" date="2014-09" db="EMBL/GenBank/DDBJ databases">
        <authorList>
            <person name="Magalhaes I.L.F."/>
            <person name="Oliveira U."/>
            <person name="Santos F.R."/>
            <person name="Vidigal T.H.D.A."/>
            <person name="Brescovit A.D."/>
            <person name="Santos A.J."/>
        </authorList>
    </citation>
    <scope>NUCLEOTIDE SEQUENCE</scope>
    <source>
        <tissue evidence="1">Shoot tissue taken approximately 20 cm above the soil surface</tissue>
    </source>
</reference>
<sequence length="82" mass="9928">MFILFYFRKKVSRAFCYLNKVACHVQQEKSKVVKTIDWPHTRLGFYMLGCRIPFSSIFYALDLTRQNQWPVLVTMFFYVSWS</sequence>
<organism evidence="1">
    <name type="scientific">Arundo donax</name>
    <name type="common">Giant reed</name>
    <name type="synonym">Donax arundinaceus</name>
    <dbReference type="NCBI Taxonomy" id="35708"/>
    <lineage>
        <taxon>Eukaryota</taxon>
        <taxon>Viridiplantae</taxon>
        <taxon>Streptophyta</taxon>
        <taxon>Embryophyta</taxon>
        <taxon>Tracheophyta</taxon>
        <taxon>Spermatophyta</taxon>
        <taxon>Magnoliopsida</taxon>
        <taxon>Liliopsida</taxon>
        <taxon>Poales</taxon>
        <taxon>Poaceae</taxon>
        <taxon>PACMAD clade</taxon>
        <taxon>Arundinoideae</taxon>
        <taxon>Arundineae</taxon>
        <taxon>Arundo</taxon>
    </lineage>
</organism>
<dbReference type="AlphaFoldDB" id="A0A0A9FHQ9"/>
<reference evidence="1" key="2">
    <citation type="journal article" date="2015" name="Data Brief">
        <title>Shoot transcriptome of the giant reed, Arundo donax.</title>
        <authorList>
            <person name="Barrero R.A."/>
            <person name="Guerrero F.D."/>
            <person name="Moolhuijzen P."/>
            <person name="Goolsby J.A."/>
            <person name="Tidwell J."/>
            <person name="Bellgard S.E."/>
            <person name="Bellgard M.I."/>
        </authorList>
    </citation>
    <scope>NUCLEOTIDE SEQUENCE</scope>
    <source>
        <tissue evidence="1">Shoot tissue taken approximately 20 cm above the soil surface</tissue>
    </source>
</reference>
<proteinExistence type="predicted"/>